<protein>
    <recommendedName>
        <fullName evidence="4">Translation initiation factor 2</fullName>
    </recommendedName>
</protein>
<dbReference type="EMBL" id="QGGT01000002">
    <property type="protein sequence ID" value="PWK34787.1"/>
    <property type="molecule type" value="Genomic_DNA"/>
</dbReference>
<evidence type="ECO:0000256" key="1">
    <source>
        <dbReference type="SAM" id="MobiDB-lite"/>
    </source>
</evidence>
<reference evidence="2 3" key="1">
    <citation type="submission" date="2018-05" db="EMBL/GenBank/DDBJ databases">
        <title>Genomic Encyclopedia of Type Strains, Phase IV (KMG-V): Genome sequencing to study the core and pangenomes of soil and plant-associated prokaryotes.</title>
        <authorList>
            <person name="Whitman W."/>
        </authorList>
    </citation>
    <scope>NUCLEOTIDE SEQUENCE [LARGE SCALE GENOMIC DNA]</scope>
    <source>
        <strain evidence="2 3">SLV-132</strain>
    </source>
</reference>
<sequence>MRLSVISVIAGASLAGGCASIVNGTSQVITVETHQSATPVSGASCEMANSKGTYHVTTPGSLTVHRAYGDLTVTCTKEGMPDGIAKVTSSTKPMVFGNILFGGAIGVVVDTTGGAAYDYPEVIRIVMGESIALKKGDAAPDVPAGAPAAGSALAAAAPSAVATPTPAPSATTAATAAPSSSAPVSINDLRYLLPAR</sequence>
<feature type="region of interest" description="Disordered" evidence="1">
    <location>
        <begin position="161"/>
        <end position="181"/>
    </location>
</feature>
<keyword evidence="3" id="KW-1185">Reference proteome</keyword>
<dbReference type="RefSeq" id="WP_109582889.1">
    <property type="nucleotide sequence ID" value="NZ_QGGT01000002.1"/>
</dbReference>
<gene>
    <name evidence="2" type="ORF">C7419_10260</name>
</gene>
<comment type="caution">
    <text evidence="2">The sequence shown here is derived from an EMBL/GenBank/DDBJ whole genome shotgun (WGS) entry which is preliminary data.</text>
</comment>
<dbReference type="AlphaFoldDB" id="A0A316EQJ7"/>
<dbReference type="PROSITE" id="PS51257">
    <property type="entry name" value="PROKAR_LIPOPROTEIN"/>
    <property type="match status" value="1"/>
</dbReference>
<accession>A0A316EQJ7</accession>
<evidence type="ECO:0008006" key="4">
    <source>
        <dbReference type="Google" id="ProtNLM"/>
    </source>
</evidence>
<name>A0A316EQJ7_9BURK</name>
<dbReference type="Proteomes" id="UP000245754">
    <property type="component" value="Unassembled WGS sequence"/>
</dbReference>
<proteinExistence type="predicted"/>
<evidence type="ECO:0000313" key="3">
    <source>
        <dbReference type="Proteomes" id="UP000245754"/>
    </source>
</evidence>
<evidence type="ECO:0000313" key="2">
    <source>
        <dbReference type="EMBL" id="PWK34787.1"/>
    </source>
</evidence>
<organism evidence="2 3">
    <name type="scientific">Cupriavidus plantarum</name>
    <dbReference type="NCBI Taxonomy" id="942865"/>
    <lineage>
        <taxon>Bacteria</taxon>
        <taxon>Pseudomonadati</taxon>
        <taxon>Pseudomonadota</taxon>
        <taxon>Betaproteobacteria</taxon>
        <taxon>Burkholderiales</taxon>
        <taxon>Burkholderiaceae</taxon>
        <taxon>Cupriavidus</taxon>
    </lineage>
</organism>